<reference evidence="3" key="1">
    <citation type="submission" date="2020-05" db="EMBL/GenBank/DDBJ databases">
        <title>WGS assembly of Panicum virgatum.</title>
        <authorList>
            <person name="Lovell J.T."/>
            <person name="Jenkins J."/>
            <person name="Shu S."/>
            <person name="Juenger T.E."/>
            <person name="Schmutz J."/>
        </authorList>
    </citation>
    <scope>NUCLEOTIDE SEQUENCE</scope>
    <source>
        <strain evidence="3">AP13</strain>
    </source>
</reference>
<feature type="chain" id="PRO_5035882537" evidence="2">
    <location>
        <begin position="42"/>
        <end position="144"/>
    </location>
</feature>
<comment type="caution">
    <text evidence="3">The sequence shown here is derived from an EMBL/GenBank/DDBJ whole genome shotgun (WGS) entry which is preliminary data.</text>
</comment>
<sequence>MLPARARYSPPTPCSPGHLLAGPISAAQILLFLAVGGPATATVPCRAPGGITSSLHLPASAAASPHRWPPPRGVSEQLCCCARALVQASAAAGELQASGTSVHRHRRAPSRAGAAADESRRERTPSALPAPEEEHHWSVNEGES</sequence>
<dbReference type="AlphaFoldDB" id="A0A8T0S2G0"/>
<feature type="region of interest" description="Disordered" evidence="1">
    <location>
        <begin position="92"/>
        <end position="144"/>
    </location>
</feature>
<gene>
    <name evidence="3" type="ORF">PVAP13_5NG437740</name>
</gene>
<protein>
    <submittedName>
        <fullName evidence="3">Uncharacterized protein</fullName>
    </submittedName>
</protein>
<dbReference type="EMBL" id="CM029046">
    <property type="protein sequence ID" value="KAG2591238.1"/>
    <property type="molecule type" value="Genomic_DNA"/>
</dbReference>
<keyword evidence="2" id="KW-0732">Signal</keyword>
<evidence type="ECO:0000313" key="3">
    <source>
        <dbReference type="EMBL" id="KAG2591238.1"/>
    </source>
</evidence>
<dbReference type="Proteomes" id="UP000823388">
    <property type="component" value="Chromosome 5N"/>
</dbReference>
<evidence type="ECO:0000256" key="1">
    <source>
        <dbReference type="SAM" id="MobiDB-lite"/>
    </source>
</evidence>
<keyword evidence="4" id="KW-1185">Reference proteome</keyword>
<evidence type="ECO:0000313" key="4">
    <source>
        <dbReference type="Proteomes" id="UP000823388"/>
    </source>
</evidence>
<organism evidence="3 4">
    <name type="scientific">Panicum virgatum</name>
    <name type="common">Blackwell switchgrass</name>
    <dbReference type="NCBI Taxonomy" id="38727"/>
    <lineage>
        <taxon>Eukaryota</taxon>
        <taxon>Viridiplantae</taxon>
        <taxon>Streptophyta</taxon>
        <taxon>Embryophyta</taxon>
        <taxon>Tracheophyta</taxon>
        <taxon>Spermatophyta</taxon>
        <taxon>Magnoliopsida</taxon>
        <taxon>Liliopsida</taxon>
        <taxon>Poales</taxon>
        <taxon>Poaceae</taxon>
        <taxon>PACMAD clade</taxon>
        <taxon>Panicoideae</taxon>
        <taxon>Panicodae</taxon>
        <taxon>Paniceae</taxon>
        <taxon>Panicinae</taxon>
        <taxon>Panicum</taxon>
        <taxon>Panicum sect. Hiantes</taxon>
    </lineage>
</organism>
<accession>A0A8T0S2G0</accession>
<evidence type="ECO:0000256" key="2">
    <source>
        <dbReference type="SAM" id="SignalP"/>
    </source>
</evidence>
<proteinExistence type="predicted"/>
<name>A0A8T0S2G0_PANVG</name>
<feature type="signal peptide" evidence="2">
    <location>
        <begin position="1"/>
        <end position="41"/>
    </location>
</feature>